<dbReference type="CDD" id="cd04301">
    <property type="entry name" value="NAT_SF"/>
    <property type="match status" value="1"/>
</dbReference>
<dbReference type="GO" id="GO:0016747">
    <property type="term" value="F:acyltransferase activity, transferring groups other than amino-acyl groups"/>
    <property type="evidence" value="ECO:0007669"/>
    <property type="project" value="InterPro"/>
</dbReference>
<protein>
    <recommendedName>
        <fullName evidence="3">N-acetyltransferase domain-containing protein</fullName>
    </recommendedName>
</protein>
<keyword evidence="2" id="KW-0012">Acyltransferase</keyword>
<dbReference type="EMBL" id="BONH01000028">
    <property type="protein sequence ID" value="GIG00412.1"/>
    <property type="molecule type" value="Genomic_DNA"/>
</dbReference>
<dbReference type="Pfam" id="PF00583">
    <property type="entry name" value="Acetyltransf_1"/>
    <property type="match status" value="1"/>
</dbReference>
<reference evidence="4 5" key="1">
    <citation type="submission" date="2021-01" db="EMBL/GenBank/DDBJ databases">
        <title>Whole genome shotgun sequence of Catellatospora citrea NBRC 14495.</title>
        <authorList>
            <person name="Komaki H."/>
            <person name="Tamura T."/>
        </authorList>
    </citation>
    <scope>NUCLEOTIDE SEQUENCE [LARGE SCALE GENOMIC DNA]</scope>
    <source>
        <strain evidence="4 5">NBRC 14495</strain>
    </source>
</reference>
<dbReference type="PROSITE" id="PS51186">
    <property type="entry name" value="GNAT"/>
    <property type="match status" value="1"/>
</dbReference>
<feature type="domain" description="N-acetyltransferase" evidence="3">
    <location>
        <begin position="32"/>
        <end position="204"/>
    </location>
</feature>
<dbReference type="InterPro" id="IPR016181">
    <property type="entry name" value="Acyl_CoA_acyltransferase"/>
</dbReference>
<dbReference type="InterPro" id="IPR050832">
    <property type="entry name" value="Bact_Acetyltransf"/>
</dbReference>
<organism evidence="4 5">
    <name type="scientific">Catellatospora citrea</name>
    <dbReference type="NCBI Taxonomy" id="53366"/>
    <lineage>
        <taxon>Bacteria</taxon>
        <taxon>Bacillati</taxon>
        <taxon>Actinomycetota</taxon>
        <taxon>Actinomycetes</taxon>
        <taxon>Micromonosporales</taxon>
        <taxon>Micromonosporaceae</taxon>
        <taxon>Catellatospora</taxon>
    </lineage>
</organism>
<proteinExistence type="predicted"/>
<dbReference type="InterPro" id="IPR000182">
    <property type="entry name" value="GNAT_dom"/>
</dbReference>
<accession>A0A8J3KI22</accession>
<sequence>MPQGTRFMGILSVPRSAWNHACHDPQEQTMTYVVRRIEPGEWQQLRALRLEALQDSPSAFGTTYTDAAALADEAWQQQAEQDANSSTSATFVATTLDGHWVGMAGSAPVEVVPGTYCIQGVYVTPAHRGRPGGLAARLVDVAITWARDNTDASWLTLGVHEDNQRAQAFYRRIGFTETGKVVPCRLDPSRKVTILGYEKFRLTTAR</sequence>
<evidence type="ECO:0000256" key="2">
    <source>
        <dbReference type="ARBA" id="ARBA00023315"/>
    </source>
</evidence>
<gene>
    <name evidence="4" type="ORF">Cci01nite_55050</name>
</gene>
<dbReference type="PANTHER" id="PTHR43877">
    <property type="entry name" value="AMINOALKYLPHOSPHONATE N-ACETYLTRANSFERASE-RELATED-RELATED"/>
    <property type="match status" value="1"/>
</dbReference>
<comment type="caution">
    <text evidence="4">The sequence shown here is derived from an EMBL/GenBank/DDBJ whole genome shotgun (WGS) entry which is preliminary data.</text>
</comment>
<keyword evidence="5" id="KW-1185">Reference proteome</keyword>
<dbReference type="Proteomes" id="UP000659904">
    <property type="component" value="Unassembled WGS sequence"/>
</dbReference>
<evidence type="ECO:0000313" key="4">
    <source>
        <dbReference type="EMBL" id="GIG00412.1"/>
    </source>
</evidence>
<keyword evidence="1" id="KW-0808">Transferase</keyword>
<evidence type="ECO:0000313" key="5">
    <source>
        <dbReference type="Proteomes" id="UP000659904"/>
    </source>
</evidence>
<dbReference type="Gene3D" id="3.40.630.30">
    <property type="match status" value="1"/>
</dbReference>
<name>A0A8J3KI22_9ACTN</name>
<evidence type="ECO:0000259" key="3">
    <source>
        <dbReference type="PROSITE" id="PS51186"/>
    </source>
</evidence>
<dbReference type="AlphaFoldDB" id="A0A8J3KI22"/>
<evidence type="ECO:0000256" key="1">
    <source>
        <dbReference type="ARBA" id="ARBA00022679"/>
    </source>
</evidence>
<dbReference type="SUPFAM" id="SSF55729">
    <property type="entry name" value="Acyl-CoA N-acyltransferases (Nat)"/>
    <property type="match status" value="1"/>
</dbReference>